<feature type="region of interest" description="Disordered" evidence="1">
    <location>
        <begin position="464"/>
        <end position="543"/>
    </location>
</feature>
<accession>A0A5J4NRV8</accession>
<dbReference type="SMART" id="SM00456">
    <property type="entry name" value="WW"/>
    <property type="match status" value="1"/>
</dbReference>
<reference evidence="3 4" key="1">
    <citation type="journal article" date="2019" name="Gigascience">
        <title>Whole-genome sequence of the oriental lung fluke Paragonimus westermani.</title>
        <authorList>
            <person name="Oey H."/>
            <person name="Zakrzewski M."/>
            <person name="Narain K."/>
            <person name="Devi K.R."/>
            <person name="Agatsuma T."/>
            <person name="Nawaratna S."/>
            <person name="Gobert G.N."/>
            <person name="Jones M.K."/>
            <person name="Ragan M.A."/>
            <person name="McManus D.P."/>
            <person name="Krause L."/>
        </authorList>
    </citation>
    <scope>NUCLEOTIDE SEQUENCE [LARGE SCALE GENOMIC DNA]</scope>
    <source>
        <strain evidence="3 4">IND2009</strain>
    </source>
</reference>
<evidence type="ECO:0000259" key="2">
    <source>
        <dbReference type="PROSITE" id="PS50020"/>
    </source>
</evidence>
<dbReference type="PANTHER" id="PTHR21715:SF0">
    <property type="entry name" value="RH04127P"/>
    <property type="match status" value="1"/>
</dbReference>
<protein>
    <recommendedName>
        <fullName evidence="2">WW domain-containing protein</fullName>
    </recommendedName>
</protein>
<evidence type="ECO:0000313" key="3">
    <source>
        <dbReference type="EMBL" id="KAA3678292.1"/>
    </source>
</evidence>
<dbReference type="PANTHER" id="PTHR21715">
    <property type="entry name" value="RH04127P"/>
    <property type="match status" value="1"/>
</dbReference>
<proteinExistence type="predicted"/>
<dbReference type="Proteomes" id="UP000324629">
    <property type="component" value="Unassembled WGS sequence"/>
</dbReference>
<feature type="compositionally biased region" description="Polar residues" evidence="1">
    <location>
        <begin position="532"/>
        <end position="543"/>
    </location>
</feature>
<dbReference type="Pfam" id="PF00397">
    <property type="entry name" value="WW"/>
    <property type="match status" value="1"/>
</dbReference>
<gene>
    <name evidence="3" type="ORF">DEA37_0013722</name>
</gene>
<dbReference type="InterPro" id="IPR001202">
    <property type="entry name" value="WW_dom"/>
</dbReference>
<feature type="compositionally biased region" description="Polar residues" evidence="1">
    <location>
        <begin position="467"/>
        <end position="480"/>
    </location>
</feature>
<sequence length="685" mass="78157">MTLYGNGQLVLEELHDPSYLPTENEVLDYARVLGIDPSSEPHLLHFAREGLTAPLPTDWKPCQDLNGDIYYFNFSTGQSVWDHPCDEYYREIVKKERNKLQSKQESDEFAQLSPHSVLNTVSAKTTVPLQKDFKRLLGNDCNNGLLQDRAVQSYEVDGILRKSLSLQDVCIRPLTTQNEDFSTRTPHKDQVQRLPVHRTLLYQNSVISEESLTSESSTDTMRDYSIPRTTTFLPTSSATKVSAGKPSNRFYMKANSLDSHGTVGPRVRTREYQRNVTNLENSVPSHSEDVINKTLIPVNSHSNSIRESVLLQKLVVCHRNLHELSEELNGTFNHYDSNSGMSPKNLNEYPNSTKVSQLISTPQHGASFTKPDRNLSRSLDEAFHITTDSSQLESDTPVHSNFLACNKSWSRNRAQYSHVRILDKRRRTKKLQESETFHSSHPSFFRKATDQERCFISGSLQRDRMKTNMSTSDPNLSRTFPPNDFQGLHASKASSSRCGELSNKPSEVSDSSPCINSLDPAKPTDFTRDPLSDSNGQLNTSMSNSPYVMRQILSSLQQISSNLNRIITMQTEQQRRNTLVTRPYLGIQNSNSTEQSVVYEPNRNISNFRTRRPVSIHSEYQFDWNKISPYHYLNNAHYRSGNRNFLQTGAQTRQRIAEQYDWLNKAHTNFVYHHTTKDGNVIYGS</sequence>
<dbReference type="EMBL" id="QNGE01001155">
    <property type="protein sequence ID" value="KAA3678292.1"/>
    <property type="molecule type" value="Genomic_DNA"/>
</dbReference>
<organism evidence="3 4">
    <name type="scientific">Paragonimus westermani</name>
    <dbReference type="NCBI Taxonomy" id="34504"/>
    <lineage>
        <taxon>Eukaryota</taxon>
        <taxon>Metazoa</taxon>
        <taxon>Spiralia</taxon>
        <taxon>Lophotrochozoa</taxon>
        <taxon>Platyhelminthes</taxon>
        <taxon>Trematoda</taxon>
        <taxon>Digenea</taxon>
        <taxon>Plagiorchiida</taxon>
        <taxon>Troglotremata</taxon>
        <taxon>Troglotrematidae</taxon>
        <taxon>Paragonimus</taxon>
    </lineage>
</organism>
<feature type="compositionally biased region" description="Polar residues" evidence="1">
    <location>
        <begin position="492"/>
        <end position="515"/>
    </location>
</feature>
<keyword evidence="4" id="KW-1185">Reference proteome</keyword>
<evidence type="ECO:0000256" key="1">
    <source>
        <dbReference type="SAM" id="MobiDB-lite"/>
    </source>
</evidence>
<comment type="caution">
    <text evidence="3">The sequence shown here is derived from an EMBL/GenBank/DDBJ whole genome shotgun (WGS) entry which is preliminary data.</text>
</comment>
<dbReference type="AlphaFoldDB" id="A0A5J4NRV8"/>
<feature type="domain" description="WW" evidence="2">
    <location>
        <begin position="53"/>
        <end position="86"/>
    </location>
</feature>
<dbReference type="CDD" id="cd00201">
    <property type="entry name" value="WW"/>
    <property type="match status" value="1"/>
</dbReference>
<dbReference type="InterPro" id="IPR036020">
    <property type="entry name" value="WW_dom_sf"/>
</dbReference>
<dbReference type="PROSITE" id="PS50020">
    <property type="entry name" value="WW_DOMAIN_2"/>
    <property type="match status" value="1"/>
</dbReference>
<evidence type="ECO:0000313" key="4">
    <source>
        <dbReference type="Proteomes" id="UP000324629"/>
    </source>
</evidence>
<dbReference type="Gene3D" id="3.30.1470.10">
    <property type="entry name" value="Photosystem I PsaD, reaction center subunit II"/>
    <property type="match status" value="1"/>
</dbReference>
<dbReference type="SUPFAM" id="SSF51045">
    <property type="entry name" value="WW domain"/>
    <property type="match status" value="1"/>
</dbReference>
<name>A0A5J4NRV8_9TREM</name>
<dbReference type="InterPro" id="IPR053233">
    <property type="entry name" value="ABRA-related"/>
</dbReference>